<evidence type="ECO:0000313" key="2">
    <source>
        <dbReference type="Proteomes" id="UP000179807"/>
    </source>
</evidence>
<sequence length="270" mass="30481">MSKCSQKYCQAVKIPMAVSLLAAALLQVFNLDIFFSLESKKDLICENYQGIWSSSTLPFSPTKTSDYLDREMYRLFSQNNGIGKAQSERIYQNYDDFNKKKPWDDSNEPDWSSSFLNYVFDPSIQQFSAFLTSFKPNEKGAVVAINSKGNIQSISKKHIFLSFFAINKSNIITSVESSNVEKVGQESLIDAISYAISLTFSNMNQDLQSMFGPVAVEAKVAINEGFIPYGFSEAFDKEAILEQLQKVIDGDISTLFNIITFSEKKQQYCK</sequence>
<dbReference type="VEuPathDB" id="TrichDB:TRFO_10320"/>
<accession>A0A1J4J927</accession>
<keyword evidence="2" id="KW-1185">Reference proteome</keyword>
<protein>
    <submittedName>
        <fullName evidence="1">Uncharacterized protein</fullName>
    </submittedName>
</protein>
<dbReference type="RefSeq" id="XP_068348827.1">
    <property type="nucleotide sequence ID" value="XM_068495386.1"/>
</dbReference>
<proteinExistence type="predicted"/>
<dbReference type="EMBL" id="MLAK01001226">
    <property type="protein sequence ID" value="OHS95690.1"/>
    <property type="molecule type" value="Genomic_DNA"/>
</dbReference>
<comment type="caution">
    <text evidence="1">The sequence shown here is derived from an EMBL/GenBank/DDBJ whole genome shotgun (WGS) entry which is preliminary data.</text>
</comment>
<evidence type="ECO:0000313" key="1">
    <source>
        <dbReference type="EMBL" id="OHS95690.1"/>
    </source>
</evidence>
<gene>
    <name evidence="1" type="ORF">TRFO_10320</name>
</gene>
<reference evidence="1" key="1">
    <citation type="submission" date="2016-10" db="EMBL/GenBank/DDBJ databases">
        <authorList>
            <person name="Benchimol M."/>
            <person name="Almeida L.G."/>
            <person name="Vasconcelos A.T."/>
            <person name="Perreira-Neves A."/>
            <person name="Rosa I.A."/>
            <person name="Tasca T."/>
            <person name="Bogo M.R."/>
            <person name="de Souza W."/>
        </authorList>
    </citation>
    <scope>NUCLEOTIDE SEQUENCE [LARGE SCALE GENOMIC DNA]</scope>
    <source>
        <strain evidence="1">K</strain>
    </source>
</reference>
<dbReference type="GeneID" id="94830090"/>
<organism evidence="1 2">
    <name type="scientific">Tritrichomonas foetus</name>
    <dbReference type="NCBI Taxonomy" id="1144522"/>
    <lineage>
        <taxon>Eukaryota</taxon>
        <taxon>Metamonada</taxon>
        <taxon>Parabasalia</taxon>
        <taxon>Tritrichomonadida</taxon>
        <taxon>Tritrichomonadidae</taxon>
        <taxon>Tritrichomonas</taxon>
    </lineage>
</organism>
<dbReference type="AlphaFoldDB" id="A0A1J4J927"/>
<name>A0A1J4J927_9EUKA</name>
<dbReference type="Proteomes" id="UP000179807">
    <property type="component" value="Unassembled WGS sequence"/>
</dbReference>